<dbReference type="Proteomes" id="UP000192569">
    <property type="component" value="Chromosome I"/>
</dbReference>
<evidence type="ECO:0000313" key="1">
    <source>
        <dbReference type="EMBL" id="SMB98105.1"/>
    </source>
</evidence>
<sequence>MKLYMINKVELLLQILKEAKVSELQEVGRRLNKADLVKVIYGLTGNQSSINDFDDDQFQKRMYYEMVAEDIVD</sequence>
<proteinExistence type="predicted"/>
<accession>A0A1W1VXM2</accession>
<gene>
    <name evidence="1" type="ORF">SAMN00808754_2129</name>
</gene>
<dbReference type="STRING" id="698762.SAMN00808754_2129"/>
<reference evidence="1 2" key="1">
    <citation type="submission" date="2017-04" db="EMBL/GenBank/DDBJ databases">
        <authorList>
            <person name="Afonso C.L."/>
            <person name="Miller P.J."/>
            <person name="Scott M.A."/>
            <person name="Spackman E."/>
            <person name="Goraichik I."/>
            <person name="Dimitrov K.M."/>
            <person name="Suarez D.L."/>
            <person name="Swayne D.E."/>
        </authorList>
    </citation>
    <scope>NUCLEOTIDE SEQUENCE [LARGE SCALE GENOMIC DNA]</scope>
    <source>
        <strain evidence="1 2">ToBE</strain>
    </source>
</reference>
<organism evidence="1 2">
    <name type="scientific">Thermanaeromonas toyohensis ToBE</name>
    <dbReference type="NCBI Taxonomy" id="698762"/>
    <lineage>
        <taxon>Bacteria</taxon>
        <taxon>Bacillati</taxon>
        <taxon>Bacillota</taxon>
        <taxon>Clostridia</taxon>
        <taxon>Neomoorellales</taxon>
        <taxon>Neomoorellaceae</taxon>
        <taxon>Thermanaeromonas</taxon>
    </lineage>
</organism>
<dbReference type="RefSeq" id="WP_084665695.1">
    <property type="nucleotide sequence ID" value="NZ_LT838272.1"/>
</dbReference>
<evidence type="ECO:0000313" key="2">
    <source>
        <dbReference type="Proteomes" id="UP000192569"/>
    </source>
</evidence>
<name>A0A1W1VXM2_9FIRM</name>
<dbReference type="EMBL" id="LT838272">
    <property type="protein sequence ID" value="SMB98105.1"/>
    <property type="molecule type" value="Genomic_DNA"/>
</dbReference>
<keyword evidence="2" id="KW-1185">Reference proteome</keyword>
<protein>
    <submittedName>
        <fullName evidence="1">ATP-dependent nuclease subunit B</fullName>
    </submittedName>
</protein>
<dbReference type="AlphaFoldDB" id="A0A1W1VXM2"/>